<dbReference type="SUPFAM" id="SSF52218">
    <property type="entry name" value="Flavoproteins"/>
    <property type="match status" value="1"/>
</dbReference>
<reference evidence="2 3" key="1">
    <citation type="journal article" date="2016" name="Nat. Biotechnol.">
        <title>Measurement of bacterial replication rates in microbial communities.</title>
        <authorList>
            <person name="Brown C.T."/>
            <person name="Olm M.R."/>
            <person name="Thomas B.C."/>
            <person name="Banfield J.F."/>
        </authorList>
    </citation>
    <scope>NUCLEOTIDE SEQUENCE [LARGE SCALE GENOMIC DNA]</scope>
    <source>
        <strain evidence="2">46_33</strain>
    </source>
</reference>
<proteinExistence type="predicted"/>
<feature type="domain" description="Flavodoxin-like" evidence="1">
    <location>
        <begin position="7"/>
        <end position="160"/>
    </location>
</feature>
<dbReference type="Gene3D" id="3.40.50.360">
    <property type="match status" value="1"/>
</dbReference>
<protein>
    <submittedName>
        <fullName evidence="2">Flavodoxin family protein</fullName>
    </submittedName>
</protein>
<dbReference type="Proteomes" id="UP000186777">
    <property type="component" value="Unassembled WGS sequence"/>
</dbReference>
<dbReference type="GO" id="GO:0016651">
    <property type="term" value="F:oxidoreductase activity, acting on NAD(P)H"/>
    <property type="evidence" value="ECO:0007669"/>
    <property type="project" value="UniProtKB-ARBA"/>
</dbReference>
<dbReference type="InterPro" id="IPR029039">
    <property type="entry name" value="Flavoprotein-like_sf"/>
</dbReference>
<organism evidence="2 3">
    <name type="scientific">Phascolarctobacterium succinatutens</name>
    <dbReference type="NCBI Taxonomy" id="626940"/>
    <lineage>
        <taxon>Bacteria</taxon>
        <taxon>Bacillati</taxon>
        <taxon>Bacillota</taxon>
        <taxon>Negativicutes</taxon>
        <taxon>Acidaminococcales</taxon>
        <taxon>Acidaminococcaceae</taxon>
        <taxon>Phascolarctobacterium</taxon>
    </lineage>
</organism>
<dbReference type="RefSeq" id="WP_303679658.1">
    <property type="nucleotide sequence ID" value="NZ_DAWEJP010000010.1"/>
</dbReference>
<dbReference type="InterPro" id="IPR008254">
    <property type="entry name" value="Flavodoxin/NO_synth"/>
</dbReference>
<name>A0A1Q6R6X6_9FIRM</name>
<dbReference type="PANTHER" id="PTHR39201">
    <property type="entry name" value="EXPORTED PROTEIN-RELATED"/>
    <property type="match status" value="1"/>
</dbReference>
<gene>
    <name evidence="2" type="ORF">BHW43_04490</name>
</gene>
<sequence>MNNGKKILVAYFSWSGNTKAVAEEIHKQVGGDIAEIVPATPYSETYSVTVAKAKAEQAAGTRPAISTKIADFEQYDTIYLGYPNWWGNMPMPVATFIDTYKMSGKKVAPFFTHGGGGVQRCMSDLEARVQGAKFTYYLCLSGSSAKNSQGEITSWVKKTQN</sequence>
<dbReference type="STRING" id="626940.BHW43_04490"/>
<dbReference type="GO" id="GO:0010181">
    <property type="term" value="F:FMN binding"/>
    <property type="evidence" value="ECO:0007669"/>
    <property type="project" value="InterPro"/>
</dbReference>
<evidence type="ECO:0000259" key="1">
    <source>
        <dbReference type="PROSITE" id="PS50902"/>
    </source>
</evidence>
<evidence type="ECO:0000313" key="3">
    <source>
        <dbReference type="Proteomes" id="UP000186777"/>
    </source>
</evidence>
<dbReference type="PANTHER" id="PTHR39201:SF1">
    <property type="entry name" value="FLAVODOXIN-LIKE DOMAIN-CONTAINING PROTEIN"/>
    <property type="match status" value="1"/>
</dbReference>
<dbReference type="PROSITE" id="PS50902">
    <property type="entry name" value="FLAVODOXIN_LIKE"/>
    <property type="match status" value="1"/>
</dbReference>
<comment type="caution">
    <text evidence="2">The sequence shown here is derived from an EMBL/GenBank/DDBJ whole genome shotgun (WGS) entry which is preliminary data.</text>
</comment>
<dbReference type="Pfam" id="PF12682">
    <property type="entry name" value="Flavodoxin_4"/>
    <property type="match status" value="1"/>
</dbReference>
<evidence type="ECO:0000313" key="2">
    <source>
        <dbReference type="EMBL" id="OLA38111.1"/>
    </source>
</evidence>
<dbReference type="EMBL" id="MNTG01000025">
    <property type="protein sequence ID" value="OLA38111.1"/>
    <property type="molecule type" value="Genomic_DNA"/>
</dbReference>
<accession>A0A1Q6R6X6</accession>
<dbReference type="AlphaFoldDB" id="A0A1Q6R6X6"/>